<dbReference type="Proteomes" id="UP000241107">
    <property type="component" value="Unassembled WGS sequence"/>
</dbReference>
<keyword evidence="4 9" id="KW-0813">Transport</keyword>
<dbReference type="SUPFAM" id="SSF48371">
    <property type="entry name" value="ARM repeat"/>
    <property type="match status" value="1"/>
</dbReference>
<evidence type="ECO:0000256" key="3">
    <source>
        <dbReference type="ARBA" id="ARBA00006613"/>
    </source>
</evidence>
<comment type="subcellular location">
    <subcellularLocation>
        <location evidence="1">Cytoplasmic vesicle membrane</location>
    </subcellularLocation>
    <subcellularLocation>
        <location evidence="2">Golgi apparatus</location>
    </subcellularLocation>
</comment>
<dbReference type="PROSITE" id="PS50180">
    <property type="entry name" value="GAE"/>
    <property type="match status" value="1"/>
</dbReference>
<dbReference type="SUPFAM" id="SSF49348">
    <property type="entry name" value="Clathrin adaptor appendage domain"/>
    <property type="match status" value="1"/>
</dbReference>
<evidence type="ECO:0000256" key="7">
    <source>
        <dbReference type="ARBA" id="ARBA00023136"/>
    </source>
</evidence>
<feature type="region of interest" description="Disordered" evidence="10">
    <location>
        <begin position="603"/>
        <end position="629"/>
    </location>
</feature>
<dbReference type="GO" id="GO:0006896">
    <property type="term" value="P:Golgi to vacuole transport"/>
    <property type="evidence" value="ECO:0007669"/>
    <property type="project" value="EnsemblFungi"/>
</dbReference>
<dbReference type="AlphaFoldDB" id="A0A2P7YTI0"/>
<dbReference type="GO" id="GO:0030276">
    <property type="term" value="F:clathrin binding"/>
    <property type="evidence" value="ECO:0007669"/>
    <property type="project" value="EnsemblFungi"/>
</dbReference>
<dbReference type="VEuPathDB" id="FungiDB:C7M61_001881"/>
<keyword evidence="7 9" id="KW-0472">Membrane</keyword>
<dbReference type="GO" id="GO:0042147">
    <property type="term" value="P:retrograde transport, endosome to Golgi"/>
    <property type="evidence" value="ECO:0007669"/>
    <property type="project" value="EnsemblFungi"/>
</dbReference>
<dbReference type="InterPro" id="IPR008153">
    <property type="entry name" value="GAE_dom"/>
</dbReference>
<reference evidence="12 13" key="1">
    <citation type="submission" date="2018-03" db="EMBL/GenBank/DDBJ databases">
        <title>Candida pseudohaemulonii genome assembly and annotation.</title>
        <authorList>
            <person name="Munoz J.F."/>
            <person name="Gade L.G."/>
            <person name="Chow N.A."/>
            <person name="Litvintseva A.P."/>
            <person name="Loparev V.N."/>
            <person name="Cuomo C.A."/>
        </authorList>
    </citation>
    <scope>NUCLEOTIDE SEQUENCE [LARGE SCALE GENOMIC DNA]</scope>
    <source>
        <strain evidence="12 13">B12108</strain>
    </source>
</reference>
<dbReference type="Gene3D" id="2.60.40.1230">
    <property type="match status" value="1"/>
</dbReference>
<dbReference type="GO" id="GO:0005829">
    <property type="term" value="C:cytosol"/>
    <property type="evidence" value="ECO:0007669"/>
    <property type="project" value="GOC"/>
</dbReference>
<evidence type="ECO:0000256" key="5">
    <source>
        <dbReference type="ARBA" id="ARBA00022927"/>
    </source>
</evidence>
<evidence type="ECO:0000313" key="12">
    <source>
        <dbReference type="EMBL" id="PSK39276.1"/>
    </source>
</evidence>
<dbReference type="STRING" id="418784.A0A2P7YTI0"/>
<dbReference type="PANTHER" id="PTHR22780">
    <property type="entry name" value="ADAPTIN, ALPHA/GAMMA/EPSILON"/>
    <property type="match status" value="1"/>
</dbReference>
<dbReference type="SMART" id="SM00809">
    <property type="entry name" value="Alpha_adaptinC2"/>
    <property type="match status" value="1"/>
</dbReference>
<keyword evidence="13" id="KW-1185">Reference proteome</keyword>
<proteinExistence type="inferred from homology"/>
<dbReference type="InterPro" id="IPR017107">
    <property type="entry name" value="AP1_complex_gsu"/>
</dbReference>
<comment type="caution">
    <text evidence="12">The sequence shown here is derived from an EMBL/GenBank/DDBJ whole genome shotgun (WGS) entry which is preliminary data.</text>
</comment>
<keyword evidence="6 9" id="KW-0333">Golgi apparatus</keyword>
<evidence type="ECO:0000256" key="2">
    <source>
        <dbReference type="ARBA" id="ARBA00004555"/>
    </source>
</evidence>
<evidence type="ECO:0000313" key="13">
    <source>
        <dbReference type="Proteomes" id="UP000241107"/>
    </source>
</evidence>
<dbReference type="Pfam" id="PF02883">
    <property type="entry name" value="Alpha_adaptinC2"/>
    <property type="match status" value="1"/>
</dbReference>
<dbReference type="InterPro" id="IPR016024">
    <property type="entry name" value="ARM-type_fold"/>
</dbReference>
<evidence type="ECO:0000256" key="1">
    <source>
        <dbReference type="ARBA" id="ARBA00004156"/>
    </source>
</evidence>
<dbReference type="InterPro" id="IPR002553">
    <property type="entry name" value="Clathrin/coatomer_adapt-like_N"/>
</dbReference>
<evidence type="ECO:0000259" key="11">
    <source>
        <dbReference type="PROSITE" id="PS50180"/>
    </source>
</evidence>
<dbReference type="PIRSF" id="PIRSF037094">
    <property type="entry name" value="AP1_complex_gamma"/>
    <property type="match status" value="1"/>
</dbReference>
<keyword evidence="8 9" id="KW-0968">Cytoplasmic vesicle</keyword>
<dbReference type="GO" id="GO:0048203">
    <property type="term" value="P:vesicle targeting, trans-Golgi to endosome"/>
    <property type="evidence" value="ECO:0007669"/>
    <property type="project" value="EnsemblFungi"/>
</dbReference>
<evidence type="ECO:0000256" key="4">
    <source>
        <dbReference type="ARBA" id="ARBA00022448"/>
    </source>
</evidence>
<gene>
    <name evidence="12" type="ORF">C7M61_001881</name>
</gene>
<feature type="domain" description="GAE" evidence="11">
    <location>
        <begin position="702"/>
        <end position="814"/>
    </location>
</feature>
<dbReference type="RefSeq" id="XP_024714413.1">
    <property type="nucleotide sequence ID" value="XM_024857277.1"/>
</dbReference>
<organism evidence="12 13">
    <name type="scientific">Candidozyma pseudohaemuli</name>
    <dbReference type="NCBI Taxonomy" id="418784"/>
    <lineage>
        <taxon>Eukaryota</taxon>
        <taxon>Fungi</taxon>
        <taxon>Dikarya</taxon>
        <taxon>Ascomycota</taxon>
        <taxon>Saccharomycotina</taxon>
        <taxon>Pichiomycetes</taxon>
        <taxon>Metschnikowiaceae</taxon>
        <taxon>Candidozyma</taxon>
    </lineage>
</organism>
<dbReference type="OrthoDB" id="28053at2759"/>
<feature type="compositionally biased region" description="Polar residues" evidence="10">
    <location>
        <begin position="614"/>
        <end position="627"/>
    </location>
</feature>
<evidence type="ECO:0000256" key="6">
    <source>
        <dbReference type="ARBA" id="ARBA00023034"/>
    </source>
</evidence>
<name>A0A2P7YTI0_9ASCO</name>
<keyword evidence="5 9" id="KW-0653">Protein transport</keyword>
<accession>A0A2P7YTI0</accession>
<comment type="similarity">
    <text evidence="3 9">Belongs to the adaptor complexes large subunit family.</text>
</comment>
<protein>
    <recommendedName>
        <fullName evidence="9">AP-1 complex subunit gamma</fullName>
    </recommendedName>
</protein>
<dbReference type="GO" id="GO:0005768">
    <property type="term" value="C:endosome"/>
    <property type="evidence" value="ECO:0007669"/>
    <property type="project" value="EnsemblFungi"/>
</dbReference>
<dbReference type="InterPro" id="IPR013041">
    <property type="entry name" value="Clathrin_app_Ig-like_sf"/>
</dbReference>
<dbReference type="GeneID" id="36565271"/>
<dbReference type="GO" id="GO:0099638">
    <property type="term" value="P:endosome to plasma membrane protein transport"/>
    <property type="evidence" value="ECO:0007669"/>
    <property type="project" value="EnsemblFungi"/>
</dbReference>
<dbReference type="InterPro" id="IPR008152">
    <property type="entry name" value="Clathrin_a/b/g-adaptin_app_Ig"/>
</dbReference>
<dbReference type="GO" id="GO:0030121">
    <property type="term" value="C:AP-1 adaptor complex"/>
    <property type="evidence" value="ECO:0007669"/>
    <property type="project" value="EnsemblFungi"/>
</dbReference>
<dbReference type="Gene3D" id="1.25.10.10">
    <property type="entry name" value="Leucine-rich Repeat Variant"/>
    <property type="match status" value="1"/>
</dbReference>
<evidence type="ECO:0000256" key="9">
    <source>
        <dbReference type="PIRNR" id="PIRNR037094"/>
    </source>
</evidence>
<dbReference type="InterPro" id="IPR050840">
    <property type="entry name" value="Adaptor_Complx_Large_Subunit"/>
</dbReference>
<sequence>MGSLKLFIKAVRKAKTIADERTVVRKESASIRTSFRDPNLDQTTRRINISKLLYLYILGEKTHFGQVECLKLLASPRFADKRLGYLAVMLLLDENQEVLTLLTNSLDNDMQHPNTFIVGLALTCLGNIASPELARDLYNDVEKIIKTTNSTYLKKKASIVAAKLISKEPDLGEVFLPLVQQMLKEKQPQILLGVCRMIQEMYQHCPEQREAVMRLAPRLIEHLRRIITSGYMPDFDVSGVTDPFLQVTLLHTLRILATDENFPGEFLEQMNDILTQVALNLDSVKNAAHAIMYECIKTIFAIKSDQSLRVLGINLLGKFLLIKDNNIRYVALEMLLTVIDYEPLAVQRHRQTIVSCLLDGDISIRRRALELAFAILNGENIRVLIREILTFLENCTDNELKPYITSQITIASSKYSPNEKWHFDTLIRMLKVSGNYITSDIISNILALMMRCSSGELRKHLVSRLFLAAVEDPLQYALAVVSVWCLGEYADSILGTEVEINGKQVVASEVAILDLINGYINNSNFNDAETTQLVAYILTAVVKLSVKFKDSASLEQLRLILNSRSYDTNLEIQTRAIEYQQIFGQNQKLKQGLLAHMPAPPIKDRQSLTLHGGNIQTKVPKTLTSSSEKTEDLLDLLDDAPTASSQPAAEQATDNDLLLDIFGLTPSAPPASKPAAASNGLLDLYDQPLSQRKPAPQSAPAPSSTEVEAFADGHLKIAFDDQSFQEGQGSFNANITSTSPSKVDQVQLLFAVPKTQKLNITTTQGSDSLVTSNVIRQALRITGKAGSKVKLRVKVKYRLDGETREDQFDFAGFTGTL</sequence>
<evidence type="ECO:0000256" key="10">
    <source>
        <dbReference type="SAM" id="MobiDB-lite"/>
    </source>
</evidence>
<dbReference type="InterPro" id="IPR011989">
    <property type="entry name" value="ARM-like"/>
</dbReference>
<dbReference type="Pfam" id="PF01602">
    <property type="entry name" value="Adaptin_N"/>
    <property type="match status" value="1"/>
</dbReference>
<evidence type="ECO:0000256" key="8">
    <source>
        <dbReference type="ARBA" id="ARBA00023329"/>
    </source>
</evidence>
<dbReference type="EMBL" id="PYFQ01000003">
    <property type="protein sequence ID" value="PSK39276.1"/>
    <property type="molecule type" value="Genomic_DNA"/>
</dbReference>